<organism evidence="1 2">
    <name type="scientific">Pleomassaria siparia CBS 279.74</name>
    <dbReference type="NCBI Taxonomy" id="1314801"/>
    <lineage>
        <taxon>Eukaryota</taxon>
        <taxon>Fungi</taxon>
        <taxon>Dikarya</taxon>
        <taxon>Ascomycota</taxon>
        <taxon>Pezizomycotina</taxon>
        <taxon>Dothideomycetes</taxon>
        <taxon>Pleosporomycetidae</taxon>
        <taxon>Pleosporales</taxon>
        <taxon>Pleomassariaceae</taxon>
        <taxon>Pleomassaria</taxon>
    </lineage>
</organism>
<evidence type="ECO:0000313" key="2">
    <source>
        <dbReference type="Proteomes" id="UP000799428"/>
    </source>
</evidence>
<dbReference type="EMBL" id="MU005774">
    <property type="protein sequence ID" value="KAF2707031.1"/>
    <property type="molecule type" value="Genomic_DNA"/>
</dbReference>
<evidence type="ECO:0000313" key="1">
    <source>
        <dbReference type="EMBL" id="KAF2707031.1"/>
    </source>
</evidence>
<dbReference type="Proteomes" id="UP000799428">
    <property type="component" value="Unassembled WGS sequence"/>
</dbReference>
<reference evidence="1" key="1">
    <citation type="journal article" date="2020" name="Stud. Mycol.">
        <title>101 Dothideomycetes genomes: a test case for predicting lifestyles and emergence of pathogens.</title>
        <authorList>
            <person name="Haridas S."/>
            <person name="Albert R."/>
            <person name="Binder M."/>
            <person name="Bloem J."/>
            <person name="Labutti K."/>
            <person name="Salamov A."/>
            <person name="Andreopoulos B."/>
            <person name="Baker S."/>
            <person name="Barry K."/>
            <person name="Bills G."/>
            <person name="Bluhm B."/>
            <person name="Cannon C."/>
            <person name="Castanera R."/>
            <person name="Culley D."/>
            <person name="Daum C."/>
            <person name="Ezra D."/>
            <person name="Gonzalez J."/>
            <person name="Henrissat B."/>
            <person name="Kuo A."/>
            <person name="Liang C."/>
            <person name="Lipzen A."/>
            <person name="Lutzoni F."/>
            <person name="Magnuson J."/>
            <person name="Mondo S."/>
            <person name="Nolan M."/>
            <person name="Ohm R."/>
            <person name="Pangilinan J."/>
            <person name="Park H.-J."/>
            <person name="Ramirez L."/>
            <person name="Alfaro M."/>
            <person name="Sun H."/>
            <person name="Tritt A."/>
            <person name="Yoshinaga Y."/>
            <person name="Zwiers L.-H."/>
            <person name="Turgeon B."/>
            <person name="Goodwin S."/>
            <person name="Spatafora J."/>
            <person name="Crous P."/>
            <person name="Grigoriev I."/>
        </authorList>
    </citation>
    <scope>NUCLEOTIDE SEQUENCE</scope>
    <source>
        <strain evidence="1">CBS 279.74</strain>
    </source>
</reference>
<proteinExistence type="predicted"/>
<name>A0A6G1K3L5_9PLEO</name>
<dbReference type="AlphaFoldDB" id="A0A6G1K3L5"/>
<accession>A0A6G1K3L5</accession>
<gene>
    <name evidence="1" type="ORF">K504DRAFT_436215</name>
</gene>
<sequence length="243" mass="27411">MSNAATPTPPVWSGPGIIQSFITIPKTSLLSQDVVEKWLDDVYIPALVETGVITSAWRFTSANPNYEKPLMSIYKVPELRDVQAGKLQDINRTSDTFPTNGPLEHFVESESRILGLEQLYETSTQSEDVGMTIIHAAMEPGPGGEADLEAWYREEHNQQMSEQPGWKRTTRYKLLSQHRNDDKEQQRMSFLAIHEFGEDNKIGKDVEPLDPMTDWTKRAMTAAKAIEAAVYHRVKSFGKALES</sequence>
<protein>
    <submittedName>
        <fullName evidence="1">Uncharacterized protein</fullName>
    </submittedName>
</protein>
<keyword evidence="2" id="KW-1185">Reference proteome</keyword>
<dbReference type="OrthoDB" id="2851338at2759"/>